<dbReference type="AlphaFoldDB" id="B4JC65"/>
<evidence type="ECO:0000256" key="1">
    <source>
        <dbReference type="SAM" id="SignalP"/>
    </source>
</evidence>
<keyword evidence="3" id="KW-1185">Reference proteome</keyword>
<dbReference type="OrthoDB" id="10265800at2759"/>
<dbReference type="PANTHER" id="PTHR21325">
    <property type="entry name" value="PHOSPHOLIPASE B, PLB1"/>
    <property type="match status" value="1"/>
</dbReference>
<keyword evidence="1" id="KW-0732">Signal</keyword>
<accession>B4JC65</accession>
<dbReference type="PhylomeDB" id="B4JC65"/>
<dbReference type="Pfam" id="PF00657">
    <property type="entry name" value="Lipase_GDSL"/>
    <property type="match status" value="1"/>
</dbReference>
<organism evidence="3">
    <name type="scientific">Drosophila grimshawi</name>
    <name type="common">Hawaiian fruit fly</name>
    <name type="synonym">Idiomyia grimshawi</name>
    <dbReference type="NCBI Taxonomy" id="7222"/>
    <lineage>
        <taxon>Eukaryota</taxon>
        <taxon>Metazoa</taxon>
        <taxon>Ecdysozoa</taxon>
        <taxon>Arthropoda</taxon>
        <taxon>Hexapoda</taxon>
        <taxon>Insecta</taxon>
        <taxon>Pterygota</taxon>
        <taxon>Neoptera</taxon>
        <taxon>Endopterygota</taxon>
        <taxon>Diptera</taxon>
        <taxon>Brachycera</taxon>
        <taxon>Muscomorpha</taxon>
        <taxon>Ephydroidea</taxon>
        <taxon>Drosophilidae</taxon>
        <taxon>Drosophila</taxon>
        <taxon>Hawaiian Drosophila</taxon>
    </lineage>
</organism>
<sequence>MFVLLLFLSVSLTSARPDPAIVNQSTQLLRRHGAKGVNFTFLNFENGLYYTELDTNLRDVLLQLRNFTQQSVLTQFDWVRARNMEEGRMQQPVLNSDRFPCDLSEGRSAERPTLISQLRPGDIDIVAAFGDSGNSGTGIMSLGPLDAYVDYRGYSYLGGGFETWRTALTLPNILKLYNPQLYGYAVGHSLTADKNVSCFNLAEAMLNVQDLPFQAHVLIERFRSDPKVNIRQHWKMLSIQVGANDLCSELCNWPDTDAFLRMEAHQLHKTFRLLKDNVPRLLINYIVLPDIDELLNMVRKAPSHCAQRMSFFCNCHIKYDQQMLYNAAKRFLHLQLSIASSPEFRSDDFAIVTHGILRNVSNLWSENGIMQKRFFANDCVHYSQLGHAVLAKTLWNNMLKPNNVQLPEAWQQPFNNFLCPNPNRPFLRTVGDQF</sequence>
<dbReference type="HOGENOM" id="CLU_038975_1_0_1"/>
<dbReference type="InterPro" id="IPR001087">
    <property type="entry name" value="GDSL"/>
</dbReference>
<feature type="signal peptide" evidence="1">
    <location>
        <begin position="1"/>
        <end position="15"/>
    </location>
</feature>
<proteinExistence type="predicted"/>
<dbReference type="InParanoid" id="B4JC65"/>
<dbReference type="OMA" id="PFQAHVL"/>
<dbReference type="GO" id="GO:0004620">
    <property type="term" value="F:phospholipase activity"/>
    <property type="evidence" value="ECO:0007669"/>
    <property type="project" value="InterPro"/>
</dbReference>
<dbReference type="GO" id="GO:0006644">
    <property type="term" value="P:phospholipid metabolic process"/>
    <property type="evidence" value="ECO:0007669"/>
    <property type="project" value="TreeGrafter"/>
</dbReference>
<evidence type="ECO:0000313" key="3">
    <source>
        <dbReference type="Proteomes" id="UP000001070"/>
    </source>
</evidence>
<dbReference type="eggNOG" id="KOG3670">
    <property type="taxonomic scope" value="Eukaryota"/>
</dbReference>
<dbReference type="Proteomes" id="UP000001070">
    <property type="component" value="Unassembled WGS sequence"/>
</dbReference>
<dbReference type="SUPFAM" id="SSF52266">
    <property type="entry name" value="SGNH hydrolase"/>
    <property type="match status" value="1"/>
</dbReference>
<dbReference type="CDD" id="cd01824">
    <property type="entry name" value="Phospholipase_B_like"/>
    <property type="match status" value="1"/>
</dbReference>
<evidence type="ECO:0000313" key="2">
    <source>
        <dbReference type="EMBL" id="EDW03078.1"/>
    </source>
</evidence>
<feature type="chain" id="PRO_5012564977" evidence="1">
    <location>
        <begin position="16"/>
        <end position="434"/>
    </location>
</feature>
<dbReference type="PANTHER" id="PTHR21325:SF31">
    <property type="entry name" value="GH22081P-RELATED"/>
    <property type="match status" value="1"/>
</dbReference>
<protein>
    <submittedName>
        <fullName evidence="2">GH11043</fullName>
    </submittedName>
</protein>
<dbReference type="InterPro" id="IPR035547">
    <property type="entry name" value="Phospholipase_B"/>
</dbReference>
<dbReference type="EMBL" id="CH916368">
    <property type="protein sequence ID" value="EDW03078.1"/>
    <property type="molecule type" value="Genomic_DNA"/>
</dbReference>
<name>B4JC65_DROGR</name>
<gene>
    <name evidence="2" type="primary">Dgri\GH11043</name>
    <name evidence="2" type="ORF">Dgri_GH11043</name>
</gene>
<reference evidence="2 3" key="1">
    <citation type="journal article" date="2007" name="Nature">
        <title>Evolution of genes and genomes on the Drosophila phylogeny.</title>
        <authorList>
            <consortium name="Drosophila 12 Genomes Consortium"/>
            <person name="Clark A.G."/>
            <person name="Eisen M.B."/>
            <person name="Smith D.R."/>
            <person name="Bergman C.M."/>
            <person name="Oliver B."/>
            <person name="Markow T.A."/>
            <person name="Kaufman T.C."/>
            <person name="Kellis M."/>
            <person name="Gelbart W."/>
            <person name="Iyer V.N."/>
            <person name="Pollard D.A."/>
            <person name="Sackton T.B."/>
            <person name="Larracuente A.M."/>
            <person name="Singh N.D."/>
            <person name="Abad J.P."/>
            <person name="Abt D.N."/>
            <person name="Adryan B."/>
            <person name="Aguade M."/>
            <person name="Akashi H."/>
            <person name="Anderson W.W."/>
            <person name="Aquadro C.F."/>
            <person name="Ardell D.H."/>
            <person name="Arguello R."/>
            <person name="Artieri C.G."/>
            <person name="Barbash D.A."/>
            <person name="Barker D."/>
            <person name="Barsanti P."/>
            <person name="Batterham P."/>
            <person name="Batzoglou S."/>
            <person name="Begun D."/>
            <person name="Bhutkar A."/>
            <person name="Blanco E."/>
            <person name="Bosak S.A."/>
            <person name="Bradley R.K."/>
            <person name="Brand A.D."/>
            <person name="Brent M.R."/>
            <person name="Brooks A.N."/>
            <person name="Brown R.H."/>
            <person name="Butlin R.K."/>
            <person name="Caggese C."/>
            <person name="Calvi B.R."/>
            <person name="Bernardo de Carvalho A."/>
            <person name="Caspi A."/>
            <person name="Castrezana S."/>
            <person name="Celniker S.E."/>
            <person name="Chang J.L."/>
            <person name="Chapple C."/>
            <person name="Chatterji S."/>
            <person name="Chinwalla A."/>
            <person name="Civetta A."/>
            <person name="Clifton S.W."/>
            <person name="Comeron J.M."/>
            <person name="Costello J.C."/>
            <person name="Coyne J.A."/>
            <person name="Daub J."/>
            <person name="David R.G."/>
            <person name="Delcher A.L."/>
            <person name="Delehaunty K."/>
            <person name="Do C.B."/>
            <person name="Ebling H."/>
            <person name="Edwards K."/>
            <person name="Eickbush T."/>
            <person name="Evans J.D."/>
            <person name="Filipski A."/>
            <person name="Findeiss S."/>
            <person name="Freyhult E."/>
            <person name="Fulton L."/>
            <person name="Fulton R."/>
            <person name="Garcia A.C."/>
            <person name="Gardiner A."/>
            <person name="Garfield D.A."/>
            <person name="Garvin B.E."/>
            <person name="Gibson G."/>
            <person name="Gilbert D."/>
            <person name="Gnerre S."/>
            <person name="Godfrey J."/>
            <person name="Good R."/>
            <person name="Gotea V."/>
            <person name="Gravely B."/>
            <person name="Greenberg A.J."/>
            <person name="Griffiths-Jones S."/>
            <person name="Gross S."/>
            <person name="Guigo R."/>
            <person name="Gustafson E.A."/>
            <person name="Haerty W."/>
            <person name="Hahn M.W."/>
            <person name="Halligan D.L."/>
            <person name="Halpern A.L."/>
            <person name="Halter G.M."/>
            <person name="Han M.V."/>
            <person name="Heger A."/>
            <person name="Hillier L."/>
            <person name="Hinrichs A.S."/>
            <person name="Holmes I."/>
            <person name="Hoskins R.A."/>
            <person name="Hubisz M.J."/>
            <person name="Hultmark D."/>
            <person name="Huntley M.A."/>
            <person name="Jaffe D.B."/>
            <person name="Jagadeeshan S."/>
            <person name="Jeck W.R."/>
            <person name="Johnson J."/>
            <person name="Jones C.D."/>
            <person name="Jordan W.C."/>
            <person name="Karpen G.H."/>
            <person name="Kataoka E."/>
            <person name="Keightley P.D."/>
            <person name="Kheradpour P."/>
            <person name="Kirkness E.F."/>
            <person name="Koerich L.B."/>
            <person name="Kristiansen K."/>
            <person name="Kudrna D."/>
            <person name="Kulathinal R.J."/>
            <person name="Kumar S."/>
            <person name="Kwok R."/>
            <person name="Lander E."/>
            <person name="Langley C.H."/>
            <person name="Lapoint R."/>
            <person name="Lazzaro B.P."/>
            <person name="Lee S.J."/>
            <person name="Levesque L."/>
            <person name="Li R."/>
            <person name="Lin C.F."/>
            <person name="Lin M.F."/>
            <person name="Lindblad-Toh K."/>
            <person name="Llopart A."/>
            <person name="Long M."/>
            <person name="Low L."/>
            <person name="Lozovsky E."/>
            <person name="Lu J."/>
            <person name="Luo M."/>
            <person name="Machado C.A."/>
            <person name="Makalowski W."/>
            <person name="Marzo M."/>
            <person name="Matsuda M."/>
            <person name="Matzkin L."/>
            <person name="McAllister B."/>
            <person name="McBride C.S."/>
            <person name="McKernan B."/>
            <person name="McKernan K."/>
            <person name="Mendez-Lago M."/>
            <person name="Minx P."/>
            <person name="Mollenhauer M.U."/>
            <person name="Montooth K."/>
            <person name="Mount S.M."/>
            <person name="Mu X."/>
            <person name="Myers E."/>
            <person name="Negre B."/>
            <person name="Newfeld S."/>
            <person name="Nielsen R."/>
            <person name="Noor M.A."/>
            <person name="O'Grady P."/>
            <person name="Pachter L."/>
            <person name="Papaceit M."/>
            <person name="Parisi M.J."/>
            <person name="Parisi M."/>
            <person name="Parts L."/>
            <person name="Pedersen J.S."/>
            <person name="Pesole G."/>
            <person name="Phillippy A.M."/>
            <person name="Ponting C.P."/>
            <person name="Pop M."/>
            <person name="Porcelli D."/>
            <person name="Powell J.R."/>
            <person name="Prohaska S."/>
            <person name="Pruitt K."/>
            <person name="Puig M."/>
            <person name="Quesneville H."/>
            <person name="Ram K.R."/>
            <person name="Rand D."/>
            <person name="Rasmussen M.D."/>
            <person name="Reed L.K."/>
            <person name="Reenan R."/>
            <person name="Reily A."/>
            <person name="Remington K.A."/>
            <person name="Rieger T.T."/>
            <person name="Ritchie M.G."/>
            <person name="Robin C."/>
            <person name="Rogers Y.H."/>
            <person name="Rohde C."/>
            <person name="Rozas J."/>
            <person name="Rubenfield M.J."/>
            <person name="Ruiz A."/>
            <person name="Russo S."/>
            <person name="Salzberg S.L."/>
            <person name="Sanchez-Gracia A."/>
            <person name="Saranga D.J."/>
            <person name="Sato H."/>
            <person name="Schaeffer S.W."/>
            <person name="Schatz M.C."/>
            <person name="Schlenke T."/>
            <person name="Schwartz R."/>
            <person name="Segarra C."/>
            <person name="Singh R.S."/>
            <person name="Sirot L."/>
            <person name="Sirota M."/>
            <person name="Sisneros N.B."/>
            <person name="Smith C.D."/>
            <person name="Smith T.F."/>
            <person name="Spieth J."/>
            <person name="Stage D.E."/>
            <person name="Stark A."/>
            <person name="Stephan W."/>
            <person name="Strausberg R.L."/>
            <person name="Strempel S."/>
            <person name="Sturgill D."/>
            <person name="Sutton G."/>
            <person name="Sutton G.G."/>
            <person name="Tao W."/>
            <person name="Teichmann S."/>
            <person name="Tobari Y.N."/>
            <person name="Tomimura Y."/>
            <person name="Tsolas J.M."/>
            <person name="Valente V.L."/>
            <person name="Venter E."/>
            <person name="Venter J.C."/>
            <person name="Vicario S."/>
            <person name="Vieira F.G."/>
            <person name="Vilella A.J."/>
            <person name="Villasante A."/>
            <person name="Walenz B."/>
            <person name="Wang J."/>
            <person name="Wasserman M."/>
            <person name="Watts T."/>
            <person name="Wilson D."/>
            <person name="Wilson R.K."/>
            <person name="Wing R.A."/>
            <person name="Wolfner M.F."/>
            <person name="Wong A."/>
            <person name="Wong G.K."/>
            <person name="Wu C.I."/>
            <person name="Wu G."/>
            <person name="Yamamoto D."/>
            <person name="Yang H.P."/>
            <person name="Yang S.P."/>
            <person name="Yorke J.A."/>
            <person name="Yoshida K."/>
            <person name="Zdobnov E."/>
            <person name="Zhang P."/>
            <person name="Zhang Y."/>
            <person name="Zimin A.V."/>
            <person name="Baldwin J."/>
            <person name="Abdouelleil A."/>
            <person name="Abdulkadir J."/>
            <person name="Abebe A."/>
            <person name="Abera B."/>
            <person name="Abreu J."/>
            <person name="Acer S.C."/>
            <person name="Aftuck L."/>
            <person name="Alexander A."/>
            <person name="An P."/>
            <person name="Anderson E."/>
            <person name="Anderson S."/>
            <person name="Arachi H."/>
            <person name="Azer M."/>
            <person name="Bachantsang P."/>
            <person name="Barry A."/>
            <person name="Bayul T."/>
            <person name="Berlin A."/>
            <person name="Bessette D."/>
            <person name="Bloom T."/>
            <person name="Blye J."/>
            <person name="Boguslavskiy L."/>
            <person name="Bonnet C."/>
            <person name="Boukhgalter B."/>
            <person name="Bourzgui I."/>
            <person name="Brown A."/>
            <person name="Cahill P."/>
            <person name="Channer S."/>
            <person name="Cheshatsang Y."/>
            <person name="Chuda L."/>
            <person name="Citroen M."/>
            <person name="Collymore A."/>
            <person name="Cooke P."/>
            <person name="Costello M."/>
            <person name="D'Aco K."/>
            <person name="Daza R."/>
            <person name="De Haan G."/>
            <person name="DeGray S."/>
            <person name="DeMaso C."/>
            <person name="Dhargay N."/>
            <person name="Dooley K."/>
            <person name="Dooley E."/>
            <person name="Doricent M."/>
            <person name="Dorje P."/>
            <person name="Dorjee K."/>
            <person name="Dupes A."/>
            <person name="Elong R."/>
            <person name="Falk J."/>
            <person name="Farina A."/>
            <person name="Faro S."/>
            <person name="Ferguson D."/>
            <person name="Fisher S."/>
            <person name="Foley C.D."/>
            <person name="Franke A."/>
            <person name="Friedrich D."/>
            <person name="Gadbois L."/>
            <person name="Gearin G."/>
            <person name="Gearin C.R."/>
            <person name="Giannoukos G."/>
            <person name="Goode T."/>
            <person name="Graham J."/>
            <person name="Grandbois E."/>
            <person name="Grewal S."/>
            <person name="Gyaltsen K."/>
            <person name="Hafez N."/>
            <person name="Hagos B."/>
            <person name="Hall J."/>
            <person name="Henson C."/>
            <person name="Hollinger A."/>
            <person name="Honan T."/>
            <person name="Huard M.D."/>
            <person name="Hughes L."/>
            <person name="Hurhula B."/>
            <person name="Husby M.E."/>
            <person name="Kamat A."/>
            <person name="Kanga B."/>
            <person name="Kashin S."/>
            <person name="Khazanovich D."/>
            <person name="Kisner P."/>
            <person name="Lance K."/>
            <person name="Lara M."/>
            <person name="Lee W."/>
            <person name="Lennon N."/>
            <person name="Letendre F."/>
            <person name="LeVine R."/>
            <person name="Lipovsky A."/>
            <person name="Liu X."/>
            <person name="Liu J."/>
            <person name="Liu S."/>
            <person name="Lokyitsang T."/>
            <person name="Lokyitsang Y."/>
            <person name="Lubonja R."/>
            <person name="Lui A."/>
            <person name="MacDonald P."/>
            <person name="Magnisalis V."/>
            <person name="Maru K."/>
            <person name="Matthews C."/>
            <person name="McCusker W."/>
            <person name="McDonough S."/>
            <person name="Mehta T."/>
            <person name="Meldrim J."/>
            <person name="Meneus L."/>
            <person name="Mihai O."/>
            <person name="Mihalev A."/>
            <person name="Mihova T."/>
            <person name="Mittelman R."/>
            <person name="Mlenga V."/>
            <person name="Montmayeur A."/>
            <person name="Mulrain L."/>
            <person name="Navidi A."/>
            <person name="Naylor J."/>
            <person name="Negash T."/>
            <person name="Nguyen T."/>
            <person name="Nguyen N."/>
            <person name="Nicol R."/>
            <person name="Norbu C."/>
            <person name="Norbu N."/>
            <person name="Novod N."/>
            <person name="O'Neill B."/>
            <person name="Osman S."/>
            <person name="Markiewicz E."/>
            <person name="Oyono O.L."/>
            <person name="Patti C."/>
            <person name="Phunkhang P."/>
            <person name="Pierre F."/>
            <person name="Priest M."/>
            <person name="Raghuraman S."/>
            <person name="Rege F."/>
            <person name="Reyes R."/>
            <person name="Rise C."/>
            <person name="Rogov P."/>
            <person name="Ross K."/>
            <person name="Ryan E."/>
            <person name="Settipalli S."/>
            <person name="Shea T."/>
            <person name="Sherpa N."/>
            <person name="Shi L."/>
            <person name="Shih D."/>
            <person name="Sparrow T."/>
            <person name="Spaulding J."/>
            <person name="Stalker J."/>
            <person name="Stange-Thomann N."/>
            <person name="Stavropoulos S."/>
            <person name="Stone C."/>
            <person name="Strader C."/>
            <person name="Tesfaye S."/>
            <person name="Thomson T."/>
            <person name="Thoulutsang Y."/>
            <person name="Thoulutsang D."/>
            <person name="Topham K."/>
            <person name="Topping I."/>
            <person name="Tsamla T."/>
            <person name="Vassiliev H."/>
            <person name="Vo A."/>
            <person name="Wangchuk T."/>
            <person name="Wangdi T."/>
            <person name="Weiand M."/>
            <person name="Wilkinson J."/>
            <person name="Wilson A."/>
            <person name="Yadav S."/>
            <person name="Young G."/>
            <person name="Yu Q."/>
            <person name="Zembek L."/>
            <person name="Zhong D."/>
            <person name="Zimmer A."/>
            <person name="Zwirko Z."/>
            <person name="Jaffe D.B."/>
            <person name="Alvarez P."/>
            <person name="Brockman W."/>
            <person name="Butler J."/>
            <person name="Chin C."/>
            <person name="Gnerre S."/>
            <person name="Grabherr M."/>
            <person name="Kleber M."/>
            <person name="Mauceli E."/>
            <person name="MacCallum I."/>
        </authorList>
    </citation>
    <scope>NUCLEOTIDE SEQUENCE [LARGE SCALE GENOMIC DNA]</scope>
    <source>
        <strain evidence="3">Tucson 15287-2541.00</strain>
    </source>
</reference>
<dbReference type="InterPro" id="IPR038885">
    <property type="entry name" value="PLB1"/>
</dbReference>